<protein>
    <submittedName>
        <fullName evidence="2">KH domain RNA binding protein YlqC</fullName>
    </submittedName>
</protein>
<feature type="compositionally biased region" description="Basic residues" evidence="1">
    <location>
        <begin position="34"/>
        <end position="50"/>
    </location>
</feature>
<feature type="compositionally biased region" description="Basic and acidic residues" evidence="1">
    <location>
        <begin position="51"/>
        <end position="79"/>
    </location>
</feature>
<reference evidence="2" key="1">
    <citation type="submission" date="2020-02" db="EMBL/GenBank/DDBJ databases">
        <authorList>
            <person name="Meier V. D."/>
        </authorList>
    </citation>
    <scope>NUCLEOTIDE SEQUENCE</scope>
    <source>
        <strain evidence="2">AVDCRST_MAG55</strain>
    </source>
</reference>
<evidence type="ECO:0000313" key="2">
    <source>
        <dbReference type="EMBL" id="CAA9393145.1"/>
    </source>
</evidence>
<proteinExistence type="predicted"/>
<dbReference type="AlphaFoldDB" id="A0A6J4NVS8"/>
<sequence length="79" mass="8236">GTTEEPSAPPGAPDSGRAGAGGGRRHGVREPGRPRAHRGAGRRRQGHWPRRAHDPGDSDGRQGRLGEGRQAGERGDCGL</sequence>
<feature type="region of interest" description="Disordered" evidence="1">
    <location>
        <begin position="1"/>
        <end position="79"/>
    </location>
</feature>
<gene>
    <name evidence="2" type="ORF">AVDCRST_MAG55-213</name>
</gene>
<organism evidence="2">
    <name type="scientific">uncultured Rubrobacteraceae bacterium</name>
    <dbReference type="NCBI Taxonomy" id="349277"/>
    <lineage>
        <taxon>Bacteria</taxon>
        <taxon>Bacillati</taxon>
        <taxon>Actinomycetota</taxon>
        <taxon>Rubrobacteria</taxon>
        <taxon>Rubrobacterales</taxon>
        <taxon>Rubrobacteraceae</taxon>
        <taxon>environmental samples</taxon>
    </lineage>
</organism>
<evidence type="ECO:0000256" key="1">
    <source>
        <dbReference type="SAM" id="MobiDB-lite"/>
    </source>
</evidence>
<dbReference type="EMBL" id="CADCUZ010000011">
    <property type="protein sequence ID" value="CAA9393145.1"/>
    <property type="molecule type" value="Genomic_DNA"/>
</dbReference>
<feature type="non-terminal residue" evidence="2">
    <location>
        <position position="1"/>
    </location>
</feature>
<accession>A0A6J4NVS8</accession>
<name>A0A6J4NVS8_9ACTN</name>
<feature type="non-terminal residue" evidence="2">
    <location>
        <position position="79"/>
    </location>
</feature>